<name>A0A0E9V0E6_ANGAN</name>
<dbReference type="AlphaFoldDB" id="A0A0E9V0E6"/>
<organism evidence="1">
    <name type="scientific">Anguilla anguilla</name>
    <name type="common">European freshwater eel</name>
    <name type="synonym">Muraena anguilla</name>
    <dbReference type="NCBI Taxonomy" id="7936"/>
    <lineage>
        <taxon>Eukaryota</taxon>
        <taxon>Metazoa</taxon>
        <taxon>Chordata</taxon>
        <taxon>Craniata</taxon>
        <taxon>Vertebrata</taxon>
        <taxon>Euteleostomi</taxon>
        <taxon>Actinopterygii</taxon>
        <taxon>Neopterygii</taxon>
        <taxon>Teleostei</taxon>
        <taxon>Anguilliformes</taxon>
        <taxon>Anguillidae</taxon>
        <taxon>Anguilla</taxon>
    </lineage>
</organism>
<accession>A0A0E9V0E6</accession>
<reference evidence="1" key="2">
    <citation type="journal article" date="2015" name="Fish Shellfish Immunol.">
        <title>Early steps in the European eel (Anguilla anguilla)-Vibrio vulnificus interaction in the gills: Role of the RtxA13 toxin.</title>
        <authorList>
            <person name="Callol A."/>
            <person name="Pajuelo D."/>
            <person name="Ebbesson L."/>
            <person name="Teles M."/>
            <person name="MacKenzie S."/>
            <person name="Amaro C."/>
        </authorList>
    </citation>
    <scope>NUCLEOTIDE SEQUENCE</scope>
</reference>
<reference evidence="1" key="1">
    <citation type="submission" date="2014-11" db="EMBL/GenBank/DDBJ databases">
        <authorList>
            <person name="Amaro Gonzalez C."/>
        </authorList>
    </citation>
    <scope>NUCLEOTIDE SEQUENCE</scope>
</reference>
<proteinExistence type="predicted"/>
<dbReference type="EMBL" id="GBXM01037065">
    <property type="protein sequence ID" value="JAH71512.1"/>
    <property type="molecule type" value="Transcribed_RNA"/>
</dbReference>
<sequence length="23" mass="2702">MFALTLLEPRLANKYYKISICTI</sequence>
<evidence type="ECO:0000313" key="1">
    <source>
        <dbReference type="EMBL" id="JAH71512.1"/>
    </source>
</evidence>
<dbReference type="EMBL" id="GBXM01028368">
    <property type="protein sequence ID" value="JAH80209.1"/>
    <property type="molecule type" value="Transcribed_RNA"/>
</dbReference>
<protein>
    <submittedName>
        <fullName evidence="1">Uncharacterized protein</fullName>
    </submittedName>
</protein>